<evidence type="ECO:0000259" key="2">
    <source>
        <dbReference type="Pfam" id="PF14344"/>
    </source>
</evidence>
<evidence type="ECO:0000256" key="1">
    <source>
        <dbReference type="SAM" id="SignalP"/>
    </source>
</evidence>
<dbReference type="AlphaFoldDB" id="A0A7K1XYL4"/>
<feature type="domain" description="DUF4397" evidence="2">
    <location>
        <begin position="44"/>
        <end position="157"/>
    </location>
</feature>
<reference evidence="3 4" key="1">
    <citation type="submission" date="2019-11" db="EMBL/GenBank/DDBJ databases">
        <title>Pedobacter sp. HMF7056 Genome sequencing and assembly.</title>
        <authorList>
            <person name="Kang H."/>
            <person name="Kim H."/>
            <person name="Joh K."/>
        </authorList>
    </citation>
    <scope>NUCLEOTIDE SEQUENCE [LARGE SCALE GENOMIC DNA]</scope>
    <source>
        <strain evidence="3 4">HMF7056</strain>
    </source>
</reference>
<dbReference type="Proteomes" id="UP000451233">
    <property type="component" value="Unassembled WGS sequence"/>
</dbReference>
<feature type="chain" id="PRO_5029869409" evidence="1">
    <location>
        <begin position="30"/>
        <end position="234"/>
    </location>
</feature>
<keyword evidence="1" id="KW-0732">Signal</keyword>
<gene>
    <name evidence="3" type="ORF">GS398_12290</name>
</gene>
<accession>A0A7K1XYL4</accession>
<dbReference type="Pfam" id="PF14344">
    <property type="entry name" value="DUF4397"/>
    <property type="match status" value="2"/>
</dbReference>
<dbReference type="RefSeq" id="WP_160907040.1">
    <property type="nucleotide sequence ID" value="NZ_WVHS01000002.1"/>
</dbReference>
<evidence type="ECO:0000313" key="3">
    <source>
        <dbReference type="EMBL" id="MXV16085.1"/>
    </source>
</evidence>
<comment type="caution">
    <text evidence="3">The sequence shown here is derived from an EMBL/GenBank/DDBJ whole genome shotgun (WGS) entry which is preliminary data.</text>
</comment>
<feature type="domain" description="DUF4397" evidence="2">
    <location>
        <begin position="160"/>
        <end position="221"/>
    </location>
</feature>
<feature type="signal peptide" evidence="1">
    <location>
        <begin position="1"/>
        <end position="29"/>
    </location>
</feature>
<protein>
    <submittedName>
        <fullName evidence="3">DUF4397 domain-containing protein</fullName>
    </submittedName>
</protein>
<dbReference type="InterPro" id="IPR025510">
    <property type="entry name" value="DUF4397"/>
</dbReference>
<proteinExistence type="predicted"/>
<keyword evidence="4" id="KW-1185">Reference proteome</keyword>
<name>A0A7K1XYL4_9SPHI</name>
<evidence type="ECO:0000313" key="4">
    <source>
        <dbReference type="Proteomes" id="UP000451233"/>
    </source>
</evidence>
<dbReference type="PROSITE" id="PS51257">
    <property type="entry name" value="PROKAR_LIPOPROTEIN"/>
    <property type="match status" value="1"/>
</dbReference>
<dbReference type="EMBL" id="WVHS01000002">
    <property type="protein sequence ID" value="MXV16085.1"/>
    <property type="molecule type" value="Genomic_DNA"/>
</dbReference>
<sequence>MKINLPAVKSRALAMVLMLAGTASLLISACVKSSDEQPMLYTALQVVNASPGLPAIDLFFNNNRVNGDREINYKDTISYKSFIQQTANIVIKKHFSSTAYINQNITFDGAKYYTLFLIGKPDSLTYVITEDNTTIPDAGNARVRFLHLAHDTPALEMRLGANKLFSGAAYKSASPYSLVVPGTYTLGLYKSGTDQLLSQQSVTIKDKKIYTIYAAGYTTNAVDSLKMSAKVLEY</sequence>
<organism evidence="3 4">
    <name type="scientific">Hufsiella ginkgonis</name>
    <dbReference type="NCBI Taxonomy" id="2695274"/>
    <lineage>
        <taxon>Bacteria</taxon>
        <taxon>Pseudomonadati</taxon>
        <taxon>Bacteroidota</taxon>
        <taxon>Sphingobacteriia</taxon>
        <taxon>Sphingobacteriales</taxon>
        <taxon>Sphingobacteriaceae</taxon>
        <taxon>Hufsiella</taxon>
    </lineage>
</organism>